<gene>
    <name evidence="1" type="ORF">SEUCBS140593_007781</name>
</gene>
<dbReference type="PANTHER" id="PTHR35802:SF1">
    <property type="entry name" value="PROTEASE SYNTHASE AND SPORULATION PROTEIN PAI 2"/>
    <property type="match status" value="1"/>
</dbReference>
<sequence length="265" mass="28474">MYQRNDHAETSLVALRKLIRANPLGQLTTAISVEGYPLIQSSHIPFVLEVDDEASETENGRLLGHMAKANPQIKAMHASVGSQPGVFPIEQEVLVVFTSDVQSYVTPKFYTETKPATAKVVPTWNYATAHVRGKATLYVAGLPSTDGDSVDASGVSAAAFLNHQLDALSDYSERHIMGYASPWKVADAPAPYLDIMRRNIVGIRIDIDVLEGKYKMSQEMREGDRAGVINGFGNLKTDAGTAMAALVAEKDAATKAAKAAKAAAK</sequence>
<proteinExistence type="predicted"/>
<organism evidence="1 2">
    <name type="scientific">Sporothrix eucalyptigena</name>
    <dbReference type="NCBI Taxonomy" id="1812306"/>
    <lineage>
        <taxon>Eukaryota</taxon>
        <taxon>Fungi</taxon>
        <taxon>Dikarya</taxon>
        <taxon>Ascomycota</taxon>
        <taxon>Pezizomycotina</taxon>
        <taxon>Sordariomycetes</taxon>
        <taxon>Sordariomycetidae</taxon>
        <taxon>Ophiostomatales</taxon>
        <taxon>Ophiostomataceae</taxon>
        <taxon>Sporothrix</taxon>
    </lineage>
</organism>
<name>A0ABP0CG01_9PEZI</name>
<dbReference type="PANTHER" id="PTHR35802">
    <property type="entry name" value="PROTEASE SYNTHASE AND SPORULATION PROTEIN PAI 2"/>
    <property type="match status" value="1"/>
</dbReference>
<dbReference type="Gene3D" id="2.30.110.10">
    <property type="entry name" value="Electron Transport, Fmn-binding Protein, Chain A"/>
    <property type="match status" value="1"/>
</dbReference>
<accession>A0ABP0CG01</accession>
<comment type="caution">
    <text evidence="1">The sequence shown here is derived from an EMBL/GenBank/DDBJ whole genome shotgun (WGS) entry which is preliminary data.</text>
</comment>
<dbReference type="SUPFAM" id="SSF50475">
    <property type="entry name" value="FMN-binding split barrel"/>
    <property type="match status" value="1"/>
</dbReference>
<dbReference type="Proteomes" id="UP001642482">
    <property type="component" value="Unassembled WGS sequence"/>
</dbReference>
<dbReference type="InterPro" id="IPR007396">
    <property type="entry name" value="TR_PAI2-type"/>
</dbReference>
<keyword evidence="2" id="KW-1185">Reference proteome</keyword>
<evidence type="ECO:0000313" key="1">
    <source>
        <dbReference type="EMBL" id="CAK7231009.1"/>
    </source>
</evidence>
<dbReference type="InterPro" id="IPR012349">
    <property type="entry name" value="Split_barrel_FMN-bd"/>
</dbReference>
<protein>
    <recommendedName>
        <fullName evidence="3">Transcriptional regulator</fullName>
    </recommendedName>
</protein>
<evidence type="ECO:0008006" key="3">
    <source>
        <dbReference type="Google" id="ProtNLM"/>
    </source>
</evidence>
<evidence type="ECO:0000313" key="2">
    <source>
        <dbReference type="Proteomes" id="UP001642482"/>
    </source>
</evidence>
<dbReference type="EMBL" id="CAWUHD010000098">
    <property type="protein sequence ID" value="CAK7231009.1"/>
    <property type="molecule type" value="Genomic_DNA"/>
</dbReference>
<reference evidence="1 2" key="1">
    <citation type="submission" date="2024-01" db="EMBL/GenBank/DDBJ databases">
        <authorList>
            <person name="Allen C."/>
            <person name="Tagirdzhanova G."/>
        </authorList>
    </citation>
    <scope>NUCLEOTIDE SEQUENCE [LARGE SCALE GENOMIC DNA]</scope>
</reference>
<dbReference type="Pfam" id="PF04299">
    <property type="entry name" value="FMN_bind_2"/>
    <property type="match status" value="1"/>
</dbReference>